<feature type="region of interest" description="Disordered" evidence="6">
    <location>
        <begin position="348"/>
        <end position="378"/>
    </location>
</feature>
<evidence type="ECO:0000313" key="9">
    <source>
        <dbReference type="Proteomes" id="UP000779507"/>
    </source>
</evidence>
<dbReference type="Gene3D" id="2.40.160.50">
    <property type="entry name" value="membrane protein fhac: a member of the omp85/tpsb transporter family"/>
    <property type="match status" value="1"/>
</dbReference>
<dbReference type="InterPro" id="IPR000184">
    <property type="entry name" value="Bac_surfAg_D15"/>
</dbReference>
<accession>A0ABX2FV48</accession>
<evidence type="ECO:0000256" key="5">
    <source>
        <dbReference type="ARBA" id="ARBA00023237"/>
    </source>
</evidence>
<dbReference type="PROSITE" id="PS51257">
    <property type="entry name" value="PROKAR_LIPOPROTEIN"/>
    <property type="match status" value="1"/>
</dbReference>
<evidence type="ECO:0000256" key="2">
    <source>
        <dbReference type="ARBA" id="ARBA00022692"/>
    </source>
</evidence>
<evidence type="ECO:0000256" key="1">
    <source>
        <dbReference type="ARBA" id="ARBA00004370"/>
    </source>
</evidence>
<dbReference type="PANTHER" id="PTHR12815">
    <property type="entry name" value="SORTING AND ASSEMBLY MACHINERY SAMM50 PROTEIN FAMILY MEMBER"/>
    <property type="match status" value="1"/>
</dbReference>
<comment type="caution">
    <text evidence="8">The sequence shown here is derived from an EMBL/GenBank/DDBJ whole genome shotgun (WGS) entry which is preliminary data.</text>
</comment>
<gene>
    <name evidence="8" type="ORF">HNP98_003905</name>
</gene>
<dbReference type="Proteomes" id="UP000779507">
    <property type="component" value="Unassembled WGS sequence"/>
</dbReference>
<evidence type="ECO:0000259" key="7">
    <source>
        <dbReference type="Pfam" id="PF01103"/>
    </source>
</evidence>
<sequence length="881" mass="98728">MKSLLLVTKLSGRRPWRPLAWLLLAGAAALAACSPLRLLRPGQRLLSKMAVVGPSRANEERLLALAQQKPNTRFPLPKLAIYQLGNRFYDSARIKKQLAAIRQDFEKRRAAAGSDSARLGQLLARRERQLNRKQLVLDKGNAIMRLGEAPVIYDSASTRRSVEQMTTFLRSQGYFRARVVAADTARYRHGLLLRLLAGRNAAADSADRAKLYQRVTVTYRVREGAAFVVSQLTQSIPDSGVAAAVRRAQGASLLKVGDHYNEDLIGQERARLEALLKSQGYYDFRQAYVTLEADTSYQAFTVRLRTLIANPGPGLPHRVYTLRQVAVVTDAGVGRSLRVAVADTARRTRGPGRLGQAGQSNPLGAGPRARLGPRTDTTEVDSVQFSAYRQRYNPRLLAGKVAVRPGQRYSLPRTQLTQRQFADLDMFRFNPVTYRKVGTGAPADSTAATGLLDAVVTATPAPRFQETTEFGGTYVANLPGPFVNVRFKTRNPFGGAEVLELGVRVGFEGQFNRVTGGDEYTTLFGATAALVLPQFLVPFRTNRYLSRYNPKTRFSLSDTYVSRPEYTRTNVELTYDYIWQRSAFHQFVISPFVQNVVNTTKIDSFFQHQLDSLRTYLGSPLYRSFVRLYEPSMSATSLYNSNDFNETRDAHYLRLFLEVGGLTRDLYRNARWYNPNVAVYDFAKFTADYRRYHKLSPDHFLVYRFNGGVVHALTKTDGLYTVAYDKYLFAGGSNSVRAWKPRRLGVGGFSATVTNPDGSVQRDYKSEQPGELLLEGSVEYRFPIYSFIKGAFFTDYGNTWNITADPQRPGSEFALGSFYRQFAVGSGVGIRLDFTFLILRLDLAAKIYDPTAPSNARWAVKYVYKDGDHVPAFNLGIGYPF</sequence>
<evidence type="ECO:0000313" key="8">
    <source>
        <dbReference type="EMBL" id="NRT21060.1"/>
    </source>
</evidence>
<keyword evidence="9" id="KW-1185">Reference proteome</keyword>
<keyword evidence="2" id="KW-0812">Transmembrane</keyword>
<dbReference type="PANTHER" id="PTHR12815:SF47">
    <property type="entry name" value="TRANSLOCATION AND ASSEMBLY MODULE SUBUNIT TAMA"/>
    <property type="match status" value="1"/>
</dbReference>
<proteinExistence type="predicted"/>
<reference evidence="8 9" key="1">
    <citation type="submission" date="2020-05" db="EMBL/GenBank/DDBJ databases">
        <title>Genomic Encyclopedia of Type Strains, Phase IV (KMG-V): Genome sequencing to study the core and pangenomes of soil and plant-associated prokaryotes.</title>
        <authorList>
            <person name="Whitman W."/>
        </authorList>
    </citation>
    <scope>NUCLEOTIDE SEQUENCE [LARGE SCALE GENOMIC DNA]</scope>
    <source>
        <strain evidence="8 9">9A</strain>
    </source>
</reference>
<organism evidence="8 9">
    <name type="scientific">Hymenobacter caeli</name>
    <dbReference type="NCBI Taxonomy" id="2735894"/>
    <lineage>
        <taxon>Bacteria</taxon>
        <taxon>Pseudomonadati</taxon>
        <taxon>Bacteroidota</taxon>
        <taxon>Cytophagia</taxon>
        <taxon>Cytophagales</taxon>
        <taxon>Hymenobacteraceae</taxon>
        <taxon>Hymenobacter</taxon>
    </lineage>
</organism>
<name>A0ABX2FV48_9BACT</name>
<dbReference type="Pfam" id="PF01103">
    <property type="entry name" value="Omp85"/>
    <property type="match status" value="1"/>
</dbReference>
<keyword evidence="3" id="KW-0732">Signal</keyword>
<keyword evidence="4" id="KW-0472">Membrane</keyword>
<protein>
    <submittedName>
        <fullName evidence="8">Outer membrane protein assembly factor BamA</fullName>
    </submittedName>
</protein>
<evidence type="ECO:0000256" key="3">
    <source>
        <dbReference type="ARBA" id="ARBA00022729"/>
    </source>
</evidence>
<feature type="domain" description="Bacterial surface antigen (D15)" evidence="7">
    <location>
        <begin position="682"/>
        <end position="852"/>
    </location>
</feature>
<evidence type="ECO:0000256" key="6">
    <source>
        <dbReference type="SAM" id="MobiDB-lite"/>
    </source>
</evidence>
<keyword evidence="5" id="KW-0998">Cell outer membrane</keyword>
<dbReference type="EMBL" id="JABSNP010000024">
    <property type="protein sequence ID" value="NRT21060.1"/>
    <property type="molecule type" value="Genomic_DNA"/>
</dbReference>
<evidence type="ECO:0000256" key="4">
    <source>
        <dbReference type="ARBA" id="ARBA00023136"/>
    </source>
</evidence>
<dbReference type="InterPro" id="IPR039910">
    <property type="entry name" value="D15-like"/>
</dbReference>
<comment type="subcellular location">
    <subcellularLocation>
        <location evidence="1">Membrane</location>
    </subcellularLocation>
</comment>